<organism evidence="1">
    <name type="scientific">Ralstonia syzygii R24</name>
    <dbReference type="NCBI Taxonomy" id="907261"/>
    <lineage>
        <taxon>Bacteria</taxon>
        <taxon>Pseudomonadati</taxon>
        <taxon>Pseudomonadota</taxon>
        <taxon>Betaproteobacteria</taxon>
        <taxon>Burkholderiales</taxon>
        <taxon>Burkholderiaceae</taxon>
        <taxon>Ralstonia</taxon>
        <taxon>Ralstonia solanacearum species complex</taxon>
    </lineage>
</organism>
<reference evidence="1" key="2">
    <citation type="submission" date="2011-04" db="EMBL/GenBank/DDBJ databases">
        <authorList>
            <person name="Genoscope - CEA"/>
        </authorList>
    </citation>
    <scope>NUCLEOTIDE SEQUENCE</scope>
    <source>
        <strain evidence="1">R24</strain>
    </source>
</reference>
<reference evidence="1" key="1">
    <citation type="journal article" date="2011" name="PLoS ONE">
        <title>Ralstonia syzygii, the Blood Disease Bacterium and some Asian R. solanacearum strains form a single genomic species despite divergent lifestyles.</title>
        <authorList>
            <person name="Remenant B."/>
            <person name="de Cambiaire J.C."/>
            <person name="Cellier G."/>
            <person name="Jacobs J.M."/>
            <person name="Mangenot S."/>
            <person name="Barbe V."/>
            <person name="Lajus A."/>
            <person name="Vallenet D."/>
            <person name="Medigue C."/>
            <person name="Fegan M."/>
            <person name="Allen C."/>
            <person name="Prior P."/>
        </authorList>
    </citation>
    <scope>NUCLEOTIDE SEQUENCE</scope>
    <source>
        <strain evidence="1">R24</strain>
    </source>
</reference>
<proteinExistence type="predicted"/>
<accession>G3ABJ5</accession>
<gene>
    <name evidence="1" type="ORF">RALSY_mp30211</name>
</gene>
<sequence length="74" mass="8139">MSAFMWQGLAGMVLRTINTRMPSLGRPDFPLILNAAAMRKRGLVVVAGATGSGTSTWQGRRCRRAMKRDVKSML</sequence>
<evidence type="ECO:0000313" key="1">
    <source>
        <dbReference type="EMBL" id="CCA86899.1"/>
    </source>
</evidence>
<protein>
    <submittedName>
        <fullName evidence="1">Uncharacterized protein</fullName>
    </submittedName>
</protein>
<dbReference type="EMBL" id="FR854092">
    <property type="protein sequence ID" value="CCA86899.1"/>
    <property type="molecule type" value="Genomic_DNA"/>
</dbReference>
<name>G3ABJ5_9RALS</name>
<dbReference type="AlphaFoldDB" id="G3ABJ5"/>